<reference evidence="3" key="1">
    <citation type="journal article" date="2020" name="Viruses">
        <title>Unmapped RNA Virus Diversity in Termites and their Symbionts.</title>
        <authorList>
            <person name="Lay C.L."/>
            <person name="Shi M."/>
            <person name="Bucek A."/>
            <person name="Bourguignon T."/>
            <person name="Lo N."/>
            <person name="Holmes E.C."/>
        </authorList>
    </citation>
    <scope>NUCLEOTIDE SEQUENCE</scope>
    <source>
        <strain evidence="3">3v_11</strain>
    </source>
</reference>
<keyword evidence="1" id="KW-0945">Host-virus interaction</keyword>
<sequence>MNRIDESAVSSAIQECCDRVSVAALVEWDALTEASELKETVDLARSGLTNAASLFKKFRSGVSSSDWSLVRSLRPRNLLKHSSRALRRAGSAWMTYRYGIMPIVYSLKDIRKLRNRLTGQKYSALQKIIPTPSGRQLQQSGTFLTVDVAGEVIVRASITAVYSSTASAKLGAIGFNPLVTAWELIPYSFVVDWFVNVGDTVIRTTSTPSWKSVAASYSVRRNLVETTSVRSPQRSEIKRTLSIQRYGLFSPHPAFGQTNVTYPWEDYCPNMTPEAPAPVYRQGPDGALSVKQIDSYSRFRFNPTSGKLVISPSLNWKRYLDSLVLASNQLKGLR</sequence>
<dbReference type="InterPro" id="IPR005563">
    <property type="entry name" value="A_protein"/>
</dbReference>
<evidence type="ECO:0000256" key="2">
    <source>
        <dbReference type="ARBA" id="ARBA00035110"/>
    </source>
</evidence>
<reference evidence="3" key="2">
    <citation type="submission" date="2020-09" db="EMBL/GenBank/DDBJ databases">
        <authorList>
            <person name="Le Lay C."/>
            <person name="Shi M."/>
            <person name="Bucek A."/>
            <person name="Bourguignon T."/>
            <person name="Lo N."/>
            <person name="Holmes E.C."/>
        </authorList>
    </citation>
    <scope>NUCLEOTIDE SEQUENCE</scope>
    <source>
        <strain evidence="3">3v_11</strain>
    </source>
</reference>
<dbReference type="EMBL" id="MW052083">
    <property type="protein sequence ID" value="QQM16275.1"/>
    <property type="molecule type" value="Genomic_RNA"/>
</dbReference>
<keyword evidence="1" id="KW-1175">Viral attachment to host cell pilus</keyword>
<dbReference type="GO" id="GO:0039666">
    <property type="term" value="P:virion attachment to host cell pilus"/>
    <property type="evidence" value="ECO:0007669"/>
    <property type="project" value="UniProtKB-KW"/>
</dbReference>
<keyword evidence="1" id="KW-1160">Virus entry into host cell</keyword>
<evidence type="ECO:0000313" key="3">
    <source>
        <dbReference type="EMBL" id="QQM16275.1"/>
    </source>
</evidence>
<name>A0A7T7K8R9_9VIRU</name>
<dbReference type="Pfam" id="PF03863">
    <property type="entry name" value="Phage_mat-A"/>
    <property type="match status" value="1"/>
</dbReference>
<proteinExistence type="inferred from homology"/>
<organism evidence="3">
    <name type="scientific">Fonsystermes virus</name>
    <dbReference type="NCBI Taxonomy" id="2796590"/>
    <lineage>
        <taxon>Viruses</taxon>
        <taxon>Riboviria</taxon>
    </lineage>
</organism>
<keyword evidence="1" id="KW-1161">Viral attachment to host cell</keyword>
<accession>A0A7T7K8R9</accession>
<protein>
    <submittedName>
        <fullName evidence="3">Putative maturation protein</fullName>
    </submittedName>
</protein>
<keyword evidence="1" id="KW-0946">Virion</keyword>
<evidence type="ECO:0000256" key="1">
    <source>
        <dbReference type="ARBA" id="ARBA00023104"/>
    </source>
</evidence>
<comment type="similarity">
    <text evidence="2">Belongs to the Leviviricetes maturation protein family.</text>
</comment>